<gene>
    <name evidence="1" type="ORF">niasHT_025670</name>
</gene>
<protein>
    <submittedName>
        <fullName evidence="1">Uncharacterized protein</fullName>
    </submittedName>
</protein>
<keyword evidence="2" id="KW-1185">Reference proteome</keyword>
<organism evidence="1 2">
    <name type="scientific">Heterodera trifolii</name>
    <dbReference type="NCBI Taxonomy" id="157864"/>
    <lineage>
        <taxon>Eukaryota</taxon>
        <taxon>Metazoa</taxon>
        <taxon>Ecdysozoa</taxon>
        <taxon>Nematoda</taxon>
        <taxon>Chromadorea</taxon>
        <taxon>Rhabditida</taxon>
        <taxon>Tylenchina</taxon>
        <taxon>Tylenchomorpha</taxon>
        <taxon>Tylenchoidea</taxon>
        <taxon>Heteroderidae</taxon>
        <taxon>Heteroderinae</taxon>
        <taxon>Heterodera</taxon>
    </lineage>
</organism>
<sequence length="109" mass="13043">MPLEIGHKLGMNFYVMTFNLQNFTARKFRWSLVSRHFAPPPFRFIVPNSPFHSRNTVTTGNWVKLNFGKFVARVFEQMMAHQTIRHFARVWHMEMKCQRDGWGRRSGQK</sequence>
<dbReference type="Proteomes" id="UP001620626">
    <property type="component" value="Unassembled WGS sequence"/>
</dbReference>
<comment type="caution">
    <text evidence="1">The sequence shown here is derived from an EMBL/GenBank/DDBJ whole genome shotgun (WGS) entry which is preliminary data.</text>
</comment>
<evidence type="ECO:0000313" key="1">
    <source>
        <dbReference type="EMBL" id="KAL3101653.1"/>
    </source>
</evidence>
<dbReference type="EMBL" id="JBICBT010000769">
    <property type="protein sequence ID" value="KAL3101653.1"/>
    <property type="molecule type" value="Genomic_DNA"/>
</dbReference>
<reference evidence="1 2" key="1">
    <citation type="submission" date="2024-10" db="EMBL/GenBank/DDBJ databases">
        <authorList>
            <person name="Kim D."/>
        </authorList>
    </citation>
    <scope>NUCLEOTIDE SEQUENCE [LARGE SCALE GENOMIC DNA]</scope>
    <source>
        <strain evidence="1">BH-2024</strain>
    </source>
</reference>
<dbReference type="AlphaFoldDB" id="A0ABD2KFL4"/>
<accession>A0ABD2KFL4</accession>
<name>A0ABD2KFL4_9BILA</name>
<evidence type="ECO:0000313" key="2">
    <source>
        <dbReference type="Proteomes" id="UP001620626"/>
    </source>
</evidence>
<proteinExistence type="predicted"/>